<reference evidence="1 2" key="1">
    <citation type="submission" date="2014-12" db="EMBL/GenBank/DDBJ databases">
        <title>Genome assembly of Enhygromyxa salina DSM 15201.</title>
        <authorList>
            <person name="Sharma G."/>
            <person name="Subramanian S."/>
        </authorList>
    </citation>
    <scope>NUCLEOTIDE SEQUENCE [LARGE SCALE GENOMIC DNA]</scope>
    <source>
        <strain evidence="1 2">DSM 15201</strain>
    </source>
</reference>
<protein>
    <submittedName>
        <fullName evidence="1">Uncharacterized protein</fullName>
    </submittedName>
</protein>
<name>A0A0C2DFQ2_9BACT</name>
<comment type="caution">
    <text evidence="1">The sequence shown here is derived from an EMBL/GenBank/DDBJ whole genome shotgun (WGS) entry which is preliminary data.</text>
</comment>
<sequence>MILHAIFSVALASSPTYEPPPVTVVDEYTTQDGTRTRWASVSYSLPQGQTAEVVLVVDDANHGDGYLYVDGEAIVHSTWDASTGLTNWISSTPEASELASAALVGLAGGPGTELMDAFGGESQAFKCSAWGKKVLRAGKYIWSGVVAASAGVCCLSAGAGCPLCLGAGAVAQGIGADALEDYCD</sequence>
<evidence type="ECO:0000313" key="2">
    <source>
        <dbReference type="Proteomes" id="UP000031599"/>
    </source>
</evidence>
<organism evidence="1 2">
    <name type="scientific">Enhygromyxa salina</name>
    <dbReference type="NCBI Taxonomy" id="215803"/>
    <lineage>
        <taxon>Bacteria</taxon>
        <taxon>Pseudomonadati</taxon>
        <taxon>Myxococcota</taxon>
        <taxon>Polyangia</taxon>
        <taxon>Nannocystales</taxon>
        <taxon>Nannocystaceae</taxon>
        <taxon>Enhygromyxa</taxon>
    </lineage>
</organism>
<evidence type="ECO:0000313" key="1">
    <source>
        <dbReference type="EMBL" id="KIG18462.1"/>
    </source>
</evidence>
<accession>A0A0C2DFQ2</accession>
<dbReference type="EMBL" id="JMCC02000011">
    <property type="protein sequence ID" value="KIG18462.1"/>
    <property type="molecule type" value="Genomic_DNA"/>
</dbReference>
<gene>
    <name evidence="1" type="ORF">DB30_00747</name>
</gene>
<dbReference type="AlphaFoldDB" id="A0A0C2DFQ2"/>
<proteinExistence type="predicted"/>
<dbReference type="Proteomes" id="UP000031599">
    <property type="component" value="Unassembled WGS sequence"/>
</dbReference>